<evidence type="ECO:0000313" key="7">
    <source>
        <dbReference type="EMBL" id="MCT2587796.1"/>
    </source>
</evidence>
<name>A0ABT2JIU9_9PSEU</name>
<comment type="cofactor">
    <cofactor evidence="1">
        <name>FAD</name>
        <dbReference type="ChEBI" id="CHEBI:57692"/>
    </cofactor>
</comment>
<evidence type="ECO:0000256" key="2">
    <source>
        <dbReference type="ARBA" id="ARBA00022630"/>
    </source>
</evidence>
<dbReference type="PANTHER" id="PTHR43557">
    <property type="entry name" value="APOPTOSIS-INDUCING FACTOR 1"/>
    <property type="match status" value="1"/>
</dbReference>
<gene>
    <name evidence="7" type="ORF">JT362_32245</name>
</gene>
<keyword evidence="8" id="KW-1185">Reference proteome</keyword>
<keyword evidence="2" id="KW-0285">Flavoprotein</keyword>
<evidence type="ECO:0000256" key="3">
    <source>
        <dbReference type="ARBA" id="ARBA00022827"/>
    </source>
</evidence>
<dbReference type="Gene3D" id="3.50.50.60">
    <property type="entry name" value="FAD/NAD(P)-binding domain"/>
    <property type="match status" value="2"/>
</dbReference>
<evidence type="ECO:0000313" key="8">
    <source>
        <dbReference type="Proteomes" id="UP001156441"/>
    </source>
</evidence>
<keyword evidence="4" id="KW-0560">Oxidoreductase</keyword>
<evidence type="ECO:0000256" key="4">
    <source>
        <dbReference type="ARBA" id="ARBA00023002"/>
    </source>
</evidence>
<dbReference type="EMBL" id="JAFFZE010000028">
    <property type="protein sequence ID" value="MCT2587796.1"/>
    <property type="molecule type" value="Genomic_DNA"/>
</dbReference>
<dbReference type="PRINTS" id="PR00368">
    <property type="entry name" value="FADPNR"/>
</dbReference>
<dbReference type="PANTHER" id="PTHR43557:SF2">
    <property type="entry name" value="RIESKE DOMAIN-CONTAINING PROTEIN-RELATED"/>
    <property type="match status" value="1"/>
</dbReference>
<evidence type="ECO:0000259" key="5">
    <source>
        <dbReference type="Pfam" id="PF07992"/>
    </source>
</evidence>
<dbReference type="RefSeq" id="WP_260195706.1">
    <property type="nucleotide sequence ID" value="NZ_JAFFZE010000028.1"/>
</dbReference>
<evidence type="ECO:0000256" key="1">
    <source>
        <dbReference type="ARBA" id="ARBA00001974"/>
    </source>
</evidence>
<dbReference type="Gene3D" id="3.30.390.30">
    <property type="match status" value="1"/>
</dbReference>
<dbReference type="SUPFAM" id="SSF51905">
    <property type="entry name" value="FAD/NAD(P)-binding domain"/>
    <property type="match status" value="1"/>
</dbReference>
<sequence>MAEPHRIVIVGTGLAGATAAGTLRQQGFTGQVLLLGQDTHRPYELPALSKGILLGDTTDPDWVHDESFYADHDVDLRLSTTVAEIRPGDREVVEAGGAVHPYDRLLLATGSAPRRLDLLPGAGLAGLRTLRTLDDARALRAELTEGRRVVIVGAGWIGCEVASAARTHGAEVTVVDPLPLPLHRVLGDRIGGVFRDLHAEHGVAWRLGVGVNAFLGEGTGEGTVTGVALADGTELPADVVVVAVGAAPRVELAHAMGLELAYPGGVAVDEGLRTSAPDVYAAGDIAAQTHPRYGGRVRVEHWANAKDQGAHVAANLLGAHEPYTASPYFFSDQYDLGMEFRGLADPTTDELVVRGDPAAREFTAFWLRDGAVRAAMNVNMWDDGDALAALVDSGARVDPAKLVAGDLADVMG</sequence>
<dbReference type="InterPro" id="IPR036188">
    <property type="entry name" value="FAD/NAD-bd_sf"/>
</dbReference>
<protein>
    <submittedName>
        <fullName evidence="7">FAD-dependent oxidoreductase</fullName>
    </submittedName>
</protein>
<dbReference type="Proteomes" id="UP001156441">
    <property type="component" value="Unassembled WGS sequence"/>
</dbReference>
<keyword evidence="3" id="KW-0274">FAD</keyword>
<feature type="domain" description="Reductase C-terminal" evidence="6">
    <location>
        <begin position="328"/>
        <end position="403"/>
    </location>
</feature>
<dbReference type="Pfam" id="PF07992">
    <property type="entry name" value="Pyr_redox_2"/>
    <property type="match status" value="1"/>
</dbReference>
<dbReference type="PRINTS" id="PR00411">
    <property type="entry name" value="PNDRDTASEI"/>
</dbReference>
<feature type="domain" description="FAD/NAD(P)-binding" evidence="5">
    <location>
        <begin position="6"/>
        <end position="309"/>
    </location>
</feature>
<dbReference type="Pfam" id="PF14759">
    <property type="entry name" value="Reductase_C"/>
    <property type="match status" value="1"/>
</dbReference>
<comment type="caution">
    <text evidence="7">The sequence shown here is derived from an EMBL/GenBank/DDBJ whole genome shotgun (WGS) entry which is preliminary data.</text>
</comment>
<reference evidence="7 8" key="1">
    <citation type="submission" date="2021-02" db="EMBL/GenBank/DDBJ databases">
        <title>Actinophytocola xerophila sp. nov., isolated from soil of cotton cropping field.</title>
        <authorList>
            <person name="Huang R."/>
            <person name="Chen X."/>
            <person name="Ge X."/>
            <person name="Liu W."/>
        </authorList>
    </citation>
    <scope>NUCLEOTIDE SEQUENCE [LARGE SCALE GENOMIC DNA]</scope>
    <source>
        <strain evidence="7 8">S1-96</strain>
    </source>
</reference>
<dbReference type="InterPro" id="IPR023753">
    <property type="entry name" value="FAD/NAD-binding_dom"/>
</dbReference>
<organism evidence="7 8">
    <name type="scientific">Actinophytocola gossypii</name>
    <dbReference type="NCBI Taxonomy" id="2812003"/>
    <lineage>
        <taxon>Bacteria</taxon>
        <taxon>Bacillati</taxon>
        <taxon>Actinomycetota</taxon>
        <taxon>Actinomycetes</taxon>
        <taxon>Pseudonocardiales</taxon>
        <taxon>Pseudonocardiaceae</taxon>
    </lineage>
</organism>
<dbReference type="InterPro" id="IPR050446">
    <property type="entry name" value="FAD-oxidoreductase/Apoptosis"/>
</dbReference>
<dbReference type="InterPro" id="IPR016156">
    <property type="entry name" value="FAD/NAD-linked_Rdtase_dimer_sf"/>
</dbReference>
<proteinExistence type="predicted"/>
<dbReference type="SUPFAM" id="SSF55424">
    <property type="entry name" value="FAD/NAD-linked reductases, dimerisation (C-terminal) domain"/>
    <property type="match status" value="1"/>
</dbReference>
<accession>A0ABT2JIU9</accession>
<dbReference type="InterPro" id="IPR028202">
    <property type="entry name" value="Reductase_C"/>
</dbReference>
<evidence type="ECO:0000259" key="6">
    <source>
        <dbReference type="Pfam" id="PF14759"/>
    </source>
</evidence>